<name>A0AAE1HQP0_9NEOP</name>
<dbReference type="AlphaFoldDB" id="A0AAE1HQP0"/>
<evidence type="ECO:0000313" key="1">
    <source>
        <dbReference type="EMBL" id="KAK3925734.1"/>
    </source>
</evidence>
<gene>
    <name evidence="1" type="ORF">KUF71_013983</name>
</gene>
<accession>A0AAE1HQP0</accession>
<dbReference type="EMBL" id="JAHWGI010001240">
    <property type="protein sequence ID" value="KAK3925734.1"/>
    <property type="molecule type" value="Genomic_DNA"/>
</dbReference>
<reference evidence="1" key="1">
    <citation type="submission" date="2021-07" db="EMBL/GenBank/DDBJ databases">
        <authorList>
            <person name="Catto M.A."/>
            <person name="Jacobson A."/>
            <person name="Kennedy G."/>
            <person name="Labadie P."/>
            <person name="Hunt B.G."/>
            <person name="Srinivasan R."/>
        </authorList>
    </citation>
    <scope>NUCLEOTIDE SEQUENCE</scope>
    <source>
        <strain evidence="1">PL_HMW_Pooled</strain>
        <tissue evidence="1">Head</tissue>
    </source>
</reference>
<organism evidence="1 2">
    <name type="scientific">Frankliniella fusca</name>
    <dbReference type="NCBI Taxonomy" id="407009"/>
    <lineage>
        <taxon>Eukaryota</taxon>
        <taxon>Metazoa</taxon>
        <taxon>Ecdysozoa</taxon>
        <taxon>Arthropoda</taxon>
        <taxon>Hexapoda</taxon>
        <taxon>Insecta</taxon>
        <taxon>Pterygota</taxon>
        <taxon>Neoptera</taxon>
        <taxon>Paraneoptera</taxon>
        <taxon>Thysanoptera</taxon>
        <taxon>Terebrantia</taxon>
        <taxon>Thripoidea</taxon>
        <taxon>Thripidae</taxon>
        <taxon>Frankliniella</taxon>
    </lineage>
</organism>
<protein>
    <submittedName>
        <fullName evidence="1">Solute carrier family 13 member 2</fullName>
    </submittedName>
</protein>
<reference evidence="1" key="2">
    <citation type="journal article" date="2023" name="BMC Genomics">
        <title>Pest status, molecular evolution, and epigenetic factors derived from the genome assembly of Frankliniella fusca, a thysanopteran phytovirus vector.</title>
        <authorList>
            <person name="Catto M.A."/>
            <person name="Labadie P.E."/>
            <person name="Jacobson A.L."/>
            <person name="Kennedy G.G."/>
            <person name="Srinivasan R."/>
            <person name="Hunt B.G."/>
        </authorList>
    </citation>
    <scope>NUCLEOTIDE SEQUENCE</scope>
    <source>
        <strain evidence="1">PL_HMW_Pooled</strain>
    </source>
</reference>
<sequence length="181" mass="18619">MSSLVAHQNYPFLYANYLGQHLRYQHSLSPGAGPAHGAHAYQPAGQQVLLPGALQGAGAMMLPGVAPMTPMTSVMGYGQFPQYTMQVPVQSMHGYGSPLLGLQGYASYPGWAQSLAQAQAQAQAQGVSSAASRGSSYAAAAGLPVLRGQLPGLPGAFPAMATAAPVFFPQLLSGLPAVIPR</sequence>
<dbReference type="Proteomes" id="UP001219518">
    <property type="component" value="Unassembled WGS sequence"/>
</dbReference>
<keyword evidence="2" id="KW-1185">Reference proteome</keyword>
<proteinExistence type="predicted"/>
<comment type="caution">
    <text evidence="1">The sequence shown here is derived from an EMBL/GenBank/DDBJ whole genome shotgun (WGS) entry which is preliminary data.</text>
</comment>
<evidence type="ECO:0000313" key="2">
    <source>
        <dbReference type="Proteomes" id="UP001219518"/>
    </source>
</evidence>